<sequence length="193" mass="22311">MEEIRETALAYYANLSDKRKKKAKSLFNNMDSNGDGKVILSEYEKKFKKLGLSCDIPRNSSLFKEIFQERKTSFFKELDKDEDGTLDFEDFITLYYLLRTGRLLFCSGHECQVFLKGLFFVCPKCFKKSKKTITLCPTCFSDKNYSHKRSHVLLDNYAFLMSTQAPKSKWETTFEVLEIVANVINAAASCTIM</sequence>
<organism evidence="3 4">
    <name type="scientific">Parasponia andersonii</name>
    <name type="common">Sponia andersonii</name>
    <dbReference type="NCBI Taxonomy" id="3476"/>
    <lineage>
        <taxon>Eukaryota</taxon>
        <taxon>Viridiplantae</taxon>
        <taxon>Streptophyta</taxon>
        <taxon>Embryophyta</taxon>
        <taxon>Tracheophyta</taxon>
        <taxon>Spermatophyta</taxon>
        <taxon>Magnoliopsida</taxon>
        <taxon>eudicotyledons</taxon>
        <taxon>Gunneridae</taxon>
        <taxon>Pentapetalae</taxon>
        <taxon>rosids</taxon>
        <taxon>fabids</taxon>
        <taxon>Rosales</taxon>
        <taxon>Cannabaceae</taxon>
        <taxon>Parasponia</taxon>
    </lineage>
</organism>
<feature type="domain" description="EF-hand" evidence="2">
    <location>
        <begin position="66"/>
        <end position="101"/>
    </location>
</feature>
<evidence type="ECO:0000313" key="4">
    <source>
        <dbReference type="Proteomes" id="UP000237105"/>
    </source>
</evidence>
<dbReference type="PROSITE" id="PS50222">
    <property type="entry name" value="EF_HAND_2"/>
    <property type="match status" value="2"/>
</dbReference>
<name>A0A2P5E3B1_PARAD</name>
<evidence type="ECO:0000259" key="2">
    <source>
        <dbReference type="PROSITE" id="PS50222"/>
    </source>
</evidence>
<dbReference type="SUPFAM" id="SSF47473">
    <property type="entry name" value="EF-hand"/>
    <property type="match status" value="1"/>
</dbReference>
<feature type="domain" description="EF-hand" evidence="2">
    <location>
        <begin position="18"/>
        <end position="53"/>
    </location>
</feature>
<dbReference type="Pfam" id="PF13202">
    <property type="entry name" value="EF-hand_5"/>
    <property type="match status" value="2"/>
</dbReference>
<dbReference type="CDD" id="cd00051">
    <property type="entry name" value="EFh"/>
    <property type="match status" value="1"/>
</dbReference>
<reference evidence="4" key="1">
    <citation type="submission" date="2016-06" db="EMBL/GenBank/DDBJ databases">
        <title>Parallel loss of symbiosis genes in relatives of nitrogen-fixing non-legume Parasponia.</title>
        <authorList>
            <person name="Van Velzen R."/>
            <person name="Holmer R."/>
            <person name="Bu F."/>
            <person name="Rutten L."/>
            <person name="Van Zeijl A."/>
            <person name="Liu W."/>
            <person name="Santuari L."/>
            <person name="Cao Q."/>
            <person name="Sharma T."/>
            <person name="Shen D."/>
            <person name="Roswanjaya Y."/>
            <person name="Wardhani T."/>
            <person name="Kalhor M.S."/>
            <person name="Jansen J."/>
            <person name="Van den Hoogen J."/>
            <person name="Gungor B."/>
            <person name="Hartog M."/>
            <person name="Hontelez J."/>
            <person name="Verver J."/>
            <person name="Yang W.-C."/>
            <person name="Schijlen E."/>
            <person name="Repin R."/>
            <person name="Schilthuizen M."/>
            <person name="Schranz E."/>
            <person name="Heidstra R."/>
            <person name="Miyata K."/>
            <person name="Fedorova E."/>
            <person name="Kohlen W."/>
            <person name="Bisseling T."/>
            <person name="Smit S."/>
            <person name="Geurts R."/>
        </authorList>
    </citation>
    <scope>NUCLEOTIDE SEQUENCE [LARGE SCALE GENOMIC DNA]</scope>
    <source>
        <strain evidence="4">cv. WU1-14</strain>
    </source>
</reference>
<dbReference type="PROSITE" id="PS00018">
    <property type="entry name" value="EF_HAND_1"/>
    <property type="match status" value="1"/>
</dbReference>
<dbReference type="InterPro" id="IPR002048">
    <property type="entry name" value="EF_hand_dom"/>
</dbReference>
<evidence type="ECO:0000256" key="1">
    <source>
        <dbReference type="ARBA" id="ARBA00022837"/>
    </source>
</evidence>
<dbReference type="InterPro" id="IPR011992">
    <property type="entry name" value="EF-hand-dom_pair"/>
</dbReference>
<accession>A0A2P5E3B1</accession>
<protein>
    <submittedName>
        <fullName evidence="3">Parvalbumin</fullName>
    </submittedName>
</protein>
<dbReference type="EMBL" id="JXTB01000002">
    <property type="protein sequence ID" value="PON80032.1"/>
    <property type="molecule type" value="Genomic_DNA"/>
</dbReference>
<evidence type="ECO:0000313" key="3">
    <source>
        <dbReference type="EMBL" id="PON80032.1"/>
    </source>
</evidence>
<gene>
    <name evidence="3" type="ORF">PanWU01x14_004820</name>
</gene>
<keyword evidence="1" id="KW-0106">Calcium</keyword>
<dbReference type="SMART" id="SM00054">
    <property type="entry name" value="EFh"/>
    <property type="match status" value="2"/>
</dbReference>
<dbReference type="AlphaFoldDB" id="A0A2P5E3B1"/>
<dbReference type="InterPro" id="IPR018247">
    <property type="entry name" value="EF_Hand_1_Ca_BS"/>
</dbReference>
<comment type="caution">
    <text evidence="3">The sequence shown here is derived from an EMBL/GenBank/DDBJ whole genome shotgun (WGS) entry which is preliminary data.</text>
</comment>
<dbReference type="Gene3D" id="1.10.238.10">
    <property type="entry name" value="EF-hand"/>
    <property type="match status" value="1"/>
</dbReference>
<dbReference type="Proteomes" id="UP000237105">
    <property type="component" value="Unassembled WGS sequence"/>
</dbReference>
<dbReference type="OrthoDB" id="8785703at2759"/>
<dbReference type="GO" id="GO:0005509">
    <property type="term" value="F:calcium ion binding"/>
    <property type="evidence" value="ECO:0007669"/>
    <property type="project" value="InterPro"/>
</dbReference>
<proteinExistence type="predicted"/>
<dbReference type="STRING" id="3476.A0A2P5E3B1"/>
<keyword evidence="4" id="KW-1185">Reference proteome</keyword>